<dbReference type="InterPro" id="IPR010920">
    <property type="entry name" value="LSM_dom_sf"/>
</dbReference>
<dbReference type="SUPFAM" id="SSF82861">
    <property type="entry name" value="Mechanosensitive channel protein MscS (YggB), transmembrane region"/>
    <property type="match status" value="1"/>
</dbReference>
<name>A0A5E5QVP0_PSEAI</name>
<evidence type="ECO:0000256" key="4">
    <source>
        <dbReference type="ARBA" id="ARBA00022692"/>
    </source>
</evidence>
<dbReference type="PANTHER" id="PTHR30347:SF9">
    <property type="entry name" value="MINICONDUCTANCE MECHANOSENSITIVE CHANNEL MSCM"/>
    <property type="match status" value="1"/>
</dbReference>
<reference evidence="10" key="1">
    <citation type="submission" date="2019-09" db="EMBL/GenBank/DDBJ databases">
        <authorList>
            <person name="Gross C."/>
            <person name="Bohn E."/>
        </authorList>
    </citation>
    <scope>NUCLEOTIDE SEQUENCE</scope>
    <source>
        <strain evidence="10">ID40</strain>
    </source>
</reference>
<dbReference type="SUPFAM" id="SSF50182">
    <property type="entry name" value="Sm-like ribonucleoproteins"/>
    <property type="match status" value="1"/>
</dbReference>
<feature type="domain" description="Mechanosensitive ion channel MscS C-terminal" evidence="9">
    <location>
        <begin position="701"/>
        <end position="781"/>
    </location>
</feature>
<evidence type="ECO:0000259" key="9">
    <source>
        <dbReference type="Pfam" id="PF21082"/>
    </source>
</evidence>
<dbReference type="Gene3D" id="2.30.30.60">
    <property type="match status" value="1"/>
</dbReference>
<organism evidence="10">
    <name type="scientific">Pseudomonas aeruginosa</name>
    <dbReference type="NCBI Taxonomy" id="287"/>
    <lineage>
        <taxon>Bacteria</taxon>
        <taxon>Pseudomonadati</taxon>
        <taxon>Pseudomonadota</taxon>
        <taxon>Gammaproteobacteria</taxon>
        <taxon>Pseudomonadales</taxon>
        <taxon>Pseudomonadaceae</taxon>
        <taxon>Pseudomonas</taxon>
    </lineage>
</organism>
<accession>A0A5E5QVP0</accession>
<feature type="domain" description="DUF3772" evidence="8">
    <location>
        <begin position="140"/>
        <end position="200"/>
    </location>
</feature>
<evidence type="ECO:0000256" key="2">
    <source>
        <dbReference type="ARBA" id="ARBA00008017"/>
    </source>
</evidence>
<sequence length="807" mass="86413">MRRASLHMLLCQFAMALGLLLSLGSEAWAARPAPQAAVDLEAPPALAEDASLDQLNAQLDLIRQRVTADASDDLLAELRQSALQVQRQADALLALRVADIERLDDQLKVIGPPQPDEAESLAAQRQALTRQKNALLDDERQATQLGQSSRDLAAQIVNLRRSLFNSQISSRAATPFSPSFWSTLIRPTDDDLRRLDKLKAEALVAFDSAIAPGHRWAFAGTLLATVLVWSFGRRLLERMLTWAMIRWLPEGRLRRSALALAVGLATILTIVGAVSLMRWGLESNASLSPDMASLTDQLVSLATFCAFIAGLGRALLMLPRPSWRLPAIPDRIASALGPFPAILAVALMLVATEERINNVTGTSLALTVALNGLTALVTALIFAAALLRYHHVRRKHDLERPGGIAGLIPFVASVWIAAILLALFTGYLSLAYFLTGKLLWISVIAATTYLLIAFFGDICETLLSPKHPSGLALANALGLSPRHQAQASTVLAGVGRTLLLLTALLLAFLPVGSSPSELLQGFAQLGESSKTLGNLNIVPQDILVALLLFVGGLFALRIVKRWLSERLLPETNMDAGMRASLVTLVGYLGFVLLAMLVMSTLRINLTSLTWVVSALSVGIGFGLQAIVQNFISGLILLTERPVKVGDWVSLGGVEGDIRRINVRATEIQMGDRSTVIVPNSQFISQTVRNVTMGNALGVVGVNLTLPLDTDAMKVRELLLQAFAEHPAILDAPAPSVTFKDLASNGLVLNASGFVNSPRSVAGARSDLLFTILDRLRSEGIALSSPQSLLMIQDGGPASAAPAPATPD</sequence>
<comment type="similarity">
    <text evidence="2">Belongs to the MscS (TC 1.A.23) family.</text>
</comment>
<keyword evidence="3" id="KW-1003">Cell membrane</keyword>
<dbReference type="InterPro" id="IPR023408">
    <property type="entry name" value="MscS_beta-dom_sf"/>
</dbReference>
<evidence type="ECO:0000256" key="1">
    <source>
        <dbReference type="ARBA" id="ARBA00004651"/>
    </source>
</evidence>
<dbReference type="InterPro" id="IPR052702">
    <property type="entry name" value="MscS-like_channel"/>
</dbReference>
<keyword evidence="4" id="KW-0812">Transmembrane</keyword>
<dbReference type="PANTHER" id="PTHR30347">
    <property type="entry name" value="POTASSIUM CHANNEL RELATED"/>
    <property type="match status" value="1"/>
</dbReference>
<evidence type="ECO:0000256" key="6">
    <source>
        <dbReference type="ARBA" id="ARBA00023136"/>
    </source>
</evidence>
<protein>
    <submittedName>
        <fullName evidence="10">Mechanosensitive channel MscK</fullName>
    </submittedName>
</protein>
<comment type="subcellular location">
    <subcellularLocation>
        <location evidence="1">Cell membrane</location>
        <topology evidence="1">Multi-pass membrane protein</topology>
    </subcellularLocation>
</comment>
<dbReference type="InterPro" id="IPR049278">
    <property type="entry name" value="MS_channel_C"/>
</dbReference>
<dbReference type="InterPro" id="IPR011014">
    <property type="entry name" value="MscS_channel_TM-2"/>
</dbReference>
<dbReference type="Pfam" id="PF00924">
    <property type="entry name" value="MS_channel_2nd"/>
    <property type="match status" value="1"/>
</dbReference>
<keyword evidence="6" id="KW-0472">Membrane</keyword>
<dbReference type="EMBL" id="LR700248">
    <property type="protein sequence ID" value="VVH80051.1"/>
    <property type="molecule type" value="Genomic_DNA"/>
</dbReference>
<gene>
    <name evidence="10" type="primary">mscK_1</name>
    <name evidence="10" type="ORF">TUEID40_01205</name>
</gene>
<dbReference type="SUPFAM" id="SSF82689">
    <property type="entry name" value="Mechanosensitive channel protein MscS (YggB), C-terminal domain"/>
    <property type="match status" value="1"/>
</dbReference>
<evidence type="ECO:0000256" key="5">
    <source>
        <dbReference type="ARBA" id="ARBA00022989"/>
    </source>
</evidence>
<dbReference type="Gene3D" id="1.10.287.1260">
    <property type="match status" value="1"/>
</dbReference>
<keyword evidence="5" id="KW-1133">Transmembrane helix</keyword>
<dbReference type="RefSeq" id="WP_004348894.1">
    <property type="nucleotide sequence ID" value="NZ_CAADKO010000580.1"/>
</dbReference>
<dbReference type="InterPro" id="IPR011066">
    <property type="entry name" value="MscS_channel_C_sf"/>
</dbReference>
<evidence type="ECO:0000259" key="7">
    <source>
        <dbReference type="Pfam" id="PF00924"/>
    </source>
</evidence>
<dbReference type="Pfam" id="PF21082">
    <property type="entry name" value="MS_channel_3rd"/>
    <property type="match status" value="1"/>
</dbReference>
<evidence type="ECO:0000313" key="10">
    <source>
        <dbReference type="EMBL" id="VVH80051.1"/>
    </source>
</evidence>
<dbReference type="AlphaFoldDB" id="A0A5E5QVP0"/>
<evidence type="ECO:0000256" key="3">
    <source>
        <dbReference type="ARBA" id="ARBA00022475"/>
    </source>
</evidence>
<evidence type="ECO:0000259" key="8">
    <source>
        <dbReference type="Pfam" id="PF12607"/>
    </source>
</evidence>
<dbReference type="InterPro" id="IPR006685">
    <property type="entry name" value="MscS_channel_2nd"/>
</dbReference>
<proteinExistence type="inferred from homology"/>
<feature type="domain" description="Mechanosensitive ion channel MscS" evidence="7">
    <location>
        <begin position="626"/>
        <end position="691"/>
    </location>
</feature>
<dbReference type="InterPro" id="IPR022249">
    <property type="entry name" value="DUF3772"/>
</dbReference>
<dbReference type="Gene3D" id="3.30.70.100">
    <property type="match status" value="1"/>
</dbReference>
<dbReference type="Pfam" id="PF12607">
    <property type="entry name" value="DUF3772"/>
    <property type="match status" value="1"/>
</dbReference>
<dbReference type="GO" id="GO:0008381">
    <property type="term" value="F:mechanosensitive monoatomic ion channel activity"/>
    <property type="evidence" value="ECO:0007669"/>
    <property type="project" value="UniProtKB-ARBA"/>
</dbReference>
<dbReference type="GO" id="GO:0005886">
    <property type="term" value="C:plasma membrane"/>
    <property type="evidence" value="ECO:0007669"/>
    <property type="project" value="UniProtKB-SubCell"/>
</dbReference>